<dbReference type="PANTHER" id="PTHR38813:SF1">
    <property type="entry name" value="TOXIN RELE1-RELATED"/>
    <property type="match status" value="1"/>
</dbReference>
<dbReference type="PANTHER" id="PTHR38813">
    <property type="match status" value="1"/>
</dbReference>
<dbReference type="InterPro" id="IPR052747">
    <property type="entry name" value="TA_system_RelE_toxin"/>
</dbReference>
<dbReference type="Proteomes" id="UP000069902">
    <property type="component" value="Plasmid pPNK"/>
</dbReference>
<dbReference type="KEGG" id="pnl:PNK_p0119"/>
<protein>
    <submittedName>
        <fullName evidence="1">Plasmid stabilisation system protein</fullName>
    </submittedName>
</protein>
<dbReference type="AlphaFoldDB" id="A0A0U5K7L0"/>
<dbReference type="PATRIC" id="fig|389348.3.peg.2889"/>
<evidence type="ECO:0000313" key="2">
    <source>
        <dbReference type="Proteomes" id="UP000069902"/>
    </source>
</evidence>
<geneLocation type="plasmid" evidence="2">
    <name>pPNK</name>
</geneLocation>
<sequence>MYKINYDCDLEKIMAKIPKRDQDSIVIKIKSLSKDPRPHEVKKLKGVEDSYRVRCGKYRIIY</sequence>
<dbReference type="EMBL" id="LN879503">
    <property type="protein sequence ID" value="CUI18171.1"/>
    <property type="molecule type" value="Genomic_DNA"/>
</dbReference>
<organism evidence="1 2">
    <name type="scientific">Candidatus Protochlamydia naegleriophila</name>
    <dbReference type="NCBI Taxonomy" id="389348"/>
    <lineage>
        <taxon>Bacteria</taxon>
        <taxon>Pseudomonadati</taxon>
        <taxon>Chlamydiota</taxon>
        <taxon>Chlamydiia</taxon>
        <taxon>Parachlamydiales</taxon>
        <taxon>Parachlamydiaceae</taxon>
        <taxon>Candidatus Protochlamydia</taxon>
    </lineage>
</organism>
<accession>A0A0U5K7L0</accession>
<evidence type="ECO:0000313" key="1">
    <source>
        <dbReference type="EMBL" id="CUI18171.1"/>
    </source>
</evidence>
<dbReference type="InterPro" id="IPR035093">
    <property type="entry name" value="RelE/ParE_toxin_dom_sf"/>
</dbReference>
<dbReference type="InParanoid" id="A0A0U5K7L0"/>
<proteinExistence type="predicted"/>
<reference evidence="2" key="1">
    <citation type="submission" date="2015-09" db="EMBL/GenBank/DDBJ databases">
        <authorList>
            <person name="Bertelli C."/>
        </authorList>
    </citation>
    <scope>NUCLEOTIDE SEQUENCE [LARGE SCALE GENOMIC DNA]</scope>
    <source>
        <strain evidence="2">KNic</strain>
        <plasmid evidence="2">pPNK</plasmid>
    </source>
</reference>
<dbReference type="Gene3D" id="3.30.2310.20">
    <property type="entry name" value="RelE-like"/>
    <property type="match status" value="1"/>
</dbReference>
<name>A0A0U5K7L0_9BACT</name>
<keyword evidence="2" id="KW-1185">Reference proteome</keyword>
<gene>
    <name evidence="1" type="ORF">PNK_p0119</name>
</gene>
<dbReference type="SUPFAM" id="SSF143011">
    <property type="entry name" value="RelE-like"/>
    <property type="match status" value="1"/>
</dbReference>